<keyword evidence="2" id="KW-1185">Reference proteome</keyword>
<dbReference type="EMBL" id="KZ303517">
    <property type="protein sequence ID" value="PIA14458.1"/>
    <property type="molecule type" value="Genomic_DNA"/>
</dbReference>
<gene>
    <name evidence="1" type="ORF">COEREDRAFT_10351</name>
</gene>
<evidence type="ECO:0000313" key="1">
    <source>
        <dbReference type="EMBL" id="PIA14458.1"/>
    </source>
</evidence>
<accession>A0A2G5B622</accession>
<evidence type="ECO:0000313" key="2">
    <source>
        <dbReference type="Proteomes" id="UP000242474"/>
    </source>
</evidence>
<sequence length="106" mass="11304">MQGPGWRKKYSVCARETNRYAIDAAGNVHPHSPEDFSAAAVLTRVGLHLSAPTRAAAVLALPRVSRVWPSLGNQTIAITTRFSDAAGFKSRLPACTRSCGLAARSL</sequence>
<dbReference type="Proteomes" id="UP000242474">
    <property type="component" value="Unassembled WGS sequence"/>
</dbReference>
<dbReference type="AlphaFoldDB" id="A0A2G5B622"/>
<protein>
    <submittedName>
        <fullName evidence="1">Uncharacterized protein</fullName>
    </submittedName>
</protein>
<name>A0A2G5B622_COERN</name>
<reference evidence="1 2" key="1">
    <citation type="journal article" date="2015" name="Genome Biol. Evol.">
        <title>Phylogenomic analyses indicate that early fungi evolved digesting cell walls of algal ancestors of land plants.</title>
        <authorList>
            <person name="Chang Y."/>
            <person name="Wang S."/>
            <person name="Sekimoto S."/>
            <person name="Aerts A.L."/>
            <person name="Choi C."/>
            <person name="Clum A."/>
            <person name="LaButti K.M."/>
            <person name="Lindquist E.A."/>
            <person name="Yee Ngan C."/>
            <person name="Ohm R.A."/>
            <person name="Salamov A.A."/>
            <person name="Grigoriev I.V."/>
            <person name="Spatafora J.W."/>
            <person name="Berbee M.L."/>
        </authorList>
    </citation>
    <scope>NUCLEOTIDE SEQUENCE [LARGE SCALE GENOMIC DNA]</scope>
    <source>
        <strain evidence="1 2">NRRL 1564</strain>
    </source>
</reference>
<organism evidence="1 2">
    <name type="scientific">Coemansia reversa (strain ATCC 12441 / NRRL 1564)</name>
    <dbReference type="NCBI Taxonomy" id="763665"/>
    <lineage>
        <taxon>Eukaryota</taxon>
        <taxon>Fungi</taxon>
        <taxon>Fungi incertae sedis</taxon>
        <taxon>Zoopagomycota</taxon>
        <taxon>Kickxellomycotina</taxon>
        <taxon>Kickxellomycetes</taxon>
        <taxon>Kickxellales</taxon>
        <taxon>Kickxellaceae</taxon>
        <taxon>Coemansia</taxon>
    </lineage>
</organism>
<proteinExistence type="predicted"/>